<dbReference type="Proteomes" id="UP000499080">
    <property type="component" value="Unassembled WGS sequence"/>
</dbReference>
<protein>
    <submittedName>
        <fullName evidence="1">Uncharacterized protein</fullName>
    </submittedName>
</protein>
<accession>A0A4Y2EQG2</accession>
<organism evidence="1 2">
    <name type="scientific">Araneus ventricosus</name>
    <name type="common">Orbweaver spider</name>
    <name type="synonym">Epeira ventricosa</name>
    <dbReference type="NCBI Taxonomy" id="182803"/>
    <lineage>
        <taxon>Eukaryota</taxon>
        <taxon>Metazoa</taxon>
        <taxon>Ecdysozoa</taxon>
        <taxon>Arthropoda</taxon>
        <taxon>Chelicerata</taxon>
        <taxon>Arachnida</taxon>
        <taxon>Araneae</taxon>
        <taxon>Araneomorphae</taxon>
        <taxon>Entelegynae</taxon>
        <taxon>Araneoidea</taxon>
        <taxon>Araneidae</taxon>
        <taxon>Araneus</taxon>
    </lineage>
</organism>
<dbReference type="AlphaFoldDB" id="A0A4Y2EQG2"/>
<comment type="caution">
    <text evidence="1">The sequence shown here is derived from an EMBL/GenBank/DDBJ whole genome shotgun (WGS) entry which is preliminary data.</text>
</comment>
<reference evidence="1 2" key="1">
    <citation type="journal article" date="2019" name="Sci. Rep.">
        <title>Orb-weaving spider Araneus ventricosus genome elucidates the spidroin gene catalogue.</title>
        <authorList>
            <person name="Kono N."/>
            <person name="Nakamura H."/>
            <person name="Ohtoshi R."/>
            <person name="Moran D.A.P."/>
            <person name="Shinohara A."/>
            <person name="Yoshida Y."/>
            <person name="Fujiwara M."/>
            <person name="Mori M."/>
            <person name="Tomita M."/>
            <person name="Arakawa K."/>
        </authorList>
    </citation>
    <scope>NUCLEOTIDE SEQUENCE [LARGE SCALE GENOMIC DNA]</scope>
</reference>
<gene>
    <name evidence="1" type="ORF">AVEN_141182_1</name>
</gene>
<dbReference type="EMBL" id="BGPR01000685">
    <property type="protein sequence ID" value="GBM31482.1"/>
    <property type="molecule type" value="Genomic_DNA"/>
</dbReference>
<proteinExistence type="predicted"/>
<keyword evidence="2" id="KW-1185">Reference proteome</keyword>
<evidence type="ECO:0000313" key="2">
    <source>
        <dbReference type="Proteomes" id="UP000499080"/>
    </source>
</evidence>
<evidence type="ECO:0000313" key="1">
    <source>
        <dbReference type="EMBL" id="GBM31482.1"/>
    </source>
</evidence>
<sequence>MQKVNEIFGFLSPKQLTTLDNKTLREKASALRNLYRDDLDKDELSVEIESFKYTVVSRDNLAGNESKKILKKYECYWDGPCHFEPWSDDKDDTLAGTLSKLPHHTSGRTFGHCVACNGRHTRRIFLRIGVSSLEPSGRETETLPLGHCGRLERLKEKNRKHNNGEIKRKH</sequence>
<name>A0A4Y2EQG2_ARAVE</name>